<evidence type="ECO:0000313" key="3">
    <source>
        <dbReference type="Proteomes" id="UP000503011"/>
    </source>
</evidence>
<dbReference type="RefSeq" id="WP_173155236.1">
    <property type="nucleotide sequence ID" value="NZ_AP022871.1"/>
</dbReference>
<keyword evidence="1" id="KW-0472">Membrane</keyword>
<accession>A0A6F8YDN2</accession>
<dbReference type="Proteomes" id="UP000503011">
    <property type="component" value="Chromosome"/>
</dbReference>
<proteinExistence type="predicted"/>
<organism evidence="2 3">
    <name type="scientific">Phytohabitans suffuscus</name>
    <dbReference type="NCBI Taxonomy" id="624315"/>
    <lineage>
        <taxon>Bacteria</taxon>
        <taxon>Bacillati</taxon>
        <taxon>Actinomycetota</taxon>
        <taxon>Actinomycetes</taxon>
        <taxon>Micromonosporales</taxon>
        <taxon>Micromonosporaceae</taxon>
    </lineage>
</organism>
<keyword evidence="3" id="KW-1185">Reference proteome</keyword>
<dbReference type="KEGG" id="psuu:Psuf_014830"/>
<evidence type="ECO:0000256" key="1">
    <source>
        <dbReference type="SAM" id="Phobius"/>
    </source>
</evidence>
<keyword evidence="1" id="KW-0812">Transmembrane</keyword>
<protein>
    <submittedName>
        <fullName evidence="2">Uncharacterized protein</fullName>
    </submittedName>
</protein>
<evidence type="ECO:0000313" key="2">
    <source>
        <dbReference type="EMBL" id="BCB84170.1"/>
    </source>
</evidence>
<dbReference type="EMBL" id="AP022871">
    <property type="protein sequence ID" value="BCB84170.1"/>
    <property type="molecule type" value="Genomic_DNA"/>
</dbReference>
<reference evidence="2 3" key="1">
    <citation type="submission" date="2020-03" db="EMBL/GenBank/DDBJ databases">
        <title>Whole genome shotgun sequence of Phytohabitans suffuscus NBRC 105367.</title>
        <authorList>
            <person name="Komaki H."/>
            <person name="Tamura T."/>
        </authorList>
    </citation>
    <scope>NUCLEOTIDE SEQUENCE [LARGE SCALE GENOMIC DNA]</scope>
    <source>
        <strain evidence="2 3">NBRC 105367</strain>
    </source>
</reference>
<keyword evidence="1" id="KW-1133">Transmembrane helix</keyword>
<feature type="transmembrane region" description="Helical" evidence="1">
    <location>
        <begin position="67"/>
        <end position="85"/>
    </location>
</feature>
<reference evidence="2 3" key="2">
    <citation type="submission" date="2020-03" db="EMBL/GenBank/DDBJ databases">
        <authorList>
            <person name="Ichikawa N."/>
            <person name="Kimura A."/>
            <person name="Kitahashi Y."/>
            <person name="Uohara A."/>
        </authorList>
    </citation>
    <scope>NUCLEOTIDE SEQUENCE [LARGE SCALE GENOMIC DNA]</scope>
    <source>
        <strain evidence="2 3">NBRC 105367</strain>
    </source>
</reference>
<sequence length="109" mass="11567">MVDRSARGTGILATAAVVAGVTAVALVVLGFWLRDWVRPGDGTHFTDPRWWVGVVSHIGGYLALGKVGFKVALAVVLGASGLVVLMRQRRRERLEAAAETPEASTDEPS</sequence>
<dbReference type="AlphaFoldDB" id="A0A6F8YDN2"/>
<feature type="transmembrane region" description="Helical" evidence="1">
    <location>
        <begin position="12"/>
        <end position="33"/>
    </location>
</feature>
<name>A0A6F8YDN2_9ACTN</name>
<gene>
    <name evidence="2" type="ORF">Psuf_014830</name>
</gene>